<name>A2BZH2_PROM1</name>
<dbReference type="KEGG" id="pme:NATL1_00681"/>
<evidence type="ECO:0000313" key="2">
    <source>
        <dbReference type="Proteomes" id="UP000002592"/>
    </source>
</evidence>
<dbReference type="AlphaFoldDB" id="A2BZH2"/>
<dbReference type="RefSeq" id="WP_011822870.1">
    <property type="nucleotide sequence ID" value="NC_008819.1"/>
</dbReference>
<gene>
    <name evidence="1" type="ordered locus">NATL1_00681</name>
</gene>
<dbReference type="Proteomes" id="UP000002592">
    <property type="component" value="Chromosome"/>
</dbReference>
<reference evidence="2" key="1">
    <citation type="journal article" date="2007" name="PLoS Genet.">
        <title>Patterns and implications of gene gain and loss in the evolution of Prochlorococcus.</title>
        <authorList>
            <person name="Kettler G.C."/>
            <person name="Martiny A.C."/>
            <person name="Huang K."/>
            <person name="Zucker J."/>
            <person name="Coleman M.L."/>
            <person name="Rodrigue S."/>
            <person name="Chen F."/>
            <person name="Lapidus A."/>
            <person name="Ferriera S."/>
            <person name="Johnson J."/>
            <person name="Steglich C."/>
            <person name="Church G.M."/>
            <person name="Richardson P."/>
            <person name="Chisholm S.W."/>
        </authorList>
    </citation>
    <scope>NUCLEOTIDE SEQUENCE [LARGE SCALE GENOMIC DNA]</scope>
    <source>
        <strain evidence="2">NATL1A</strain>
    </source>
</reference>
<dbReference type="eggNOG" id="ENOG50322EZ">
    <property type="taxonomic scope" value="Bacteria"/>
</dbReference>
<dbReference type="HOGENOM" id="CLU_180776_0_0_3"/>
<dbReference type="EMBL" id="CP000553">
    <property type="protein sequence ID" value="ABM74632.1"/>
    <property type="molecule type" value="Genomic_DNA"/>
</dbReference>
<protein>
    <submittedName>
        <fullName evidence="1">Uncharacterized protein</fullName>
    </submittedName>
</protein>
<sequence length="90" mass="10454">MKKPSTSGGQKSMTEKIDWKQELLDSEKFNRKQEKLLKIGAKSLTDSWLLGALYIRWKKLKSIREQSSPDCSSNFQEWTKKIEDADICQS</sequence>
<accession>A2BZH2</accession>
<proteinExistence type="predicted"/>
<evidence type="ECO:0000313" key="1">
    <source>
        <dbReference type="EMBL" id="ABM74632.1"/>
    </source>
</evidence>
<organism evidence="1 2">
    <name type="scientific">Prochlorococcus marinus (strain NATL1A)</name>
    <dbReference type="NCBI Taxonomy" id="167555"/>
    <lineage>
        <taxon>Bacteria</taxon>
        <taxon>Bacillati</taxon>
        <taxon>Cyanobacteriota</taxon>
        <taxon>Cyanophyceae</taxon>
        <taxon>Synechococcales</taxon>
        <taxon>Prochlorococcaceae</taxon>
        <taxon>Prochlorococcus</taxon>
    </lineage>
</organism>